<dbReference type="Gene3D" id="1.10.287.130">
    <property type="match status" value="1"/>
</dbReference>
<dbReference type="InterPro" id="IPR005467">
    <property type="entry name" value="His_kinase_dom"/>
</dbReference>
<dbReference type="InterPro" id="IPR036890">
    <property type="entry name" value="HATPase_C_sf"/>
</dbReference>
<feature type="transmembrane region" description="Helical" evidence="6">
    <location>
        <begin position="38"/>
        <end position="56"/>
    </location>
</feature>
<evidence type="ECO:0000256" key="1">
    <source>
        <dbReference type="ARBA" id="ARBA00000085"/>
    </source>
</evidence>
<dbReference type="SUPFAM" id="SSF52172">
    <property type="entry name" value="CheY-like"/>
    <property type="match status" value="2"/>
</dbReference>
<keyword evidence="6" id="KW-0812">Transmembrane</keyword>
<sequence length="752" mass="83728">MLDVYTGYFMLGGLGLLCFVLTGFFWLTNPKLSGTRELLFYGFFLSFESLSYATIAPYNINVAALLGNLGACTTILFLNLSLIKLLKLAFKSTPIYFSYLLAVSFAVICFALDINSSIRVMTLAFIFACQYAGLIYLLNRYNRYHYTKHIWFINICLTANLIGNSLFSLGEFFNYHGRTIFTDNIQILIAGITASCGLALIVGFISIVAERREQKLKKASQSKTEFITNVSHEIRTPMNGVIGMLDLLALSELDYEQEHRVKVAKSSANSLLGLINEILDFAKIESGKAELDIVEFNVRELFEEVTESIALLAHEKGIEVILNTLSLEHLSVKTDPSKLKQILTNLLGNAIKFTEQGEIIITVKIENINDSQMLICSIEDTGIGIAQDKLNKLFQSFSQVDASTTRKYGGTGLGLNISKKLCHLLGGNISVISELNKGSCFTFEVSIELDDSEQNKVPALTDFSDFNFLILDSNQSHLDAFKQFITDSKGCAVTAKNGLEANNEITSFVQTHQQFSLLILSDEFANNDGLSWLSANQHLLPEHCKVVYMSRLNCQKAKQELVENNVHFQIYKPIRISLIQQILASIRNNDTRFQLAHSINKAKAINTLAKLSVIEPHITTERPSSTQNILLVEDNRINQKVAEGVLNNIGFDVDIAQHGIDALEKLSSKPLHYDAILMDCLMPEMDGYETTQQIRAGKAGSEYQNIPIIAMTANAMKGDKEKCLAAGMSDYLSKPIETTKLQTCLTKWLKAN</sequence>
<dbReference type="SMART" id="SM00448">
    <property type="entry name" value="REC"/>
    <property type="match status" value="1"/>
</dbReference>
<dbReference type="Pfam" id="PF02518">
    <property type="entry name" value="HATPase_c"/>
    <property type="match status" value="1"/>
</dbReference>
<dbReference type="PROSITE" id="PS50110">
    <property type="entry name" value="RESPONSE_REGULATORY"/>
    <property type="match status" value="2"/>
</dbReference>
<dbReference type="RefSeq" id="WP_169073967.1">
    <property type="nucleotide sequence ID" value="NZ_JABBXH010000001.1"/>
</dbReference>
<dbReference type="Gene3D" id="3.30.565.10">
    <property type="entry name" value="Histidine kinase-like ATPase, C-terminal domain"/>
    <property type="match status" value="1"/>
</dbReference>
<dbReference type="SMART" id="SM00387">
    <property type="entry name" value="HATPase_c"/>
    <property type="match status" value="1"/>
</dbReference>
<dbReference type="CDD" id="cd00082">
    <property type="entry name" value="HisKA"/>
    <property type="match status" value="1"/>
</dbReference>
<evidence type="ECO:0000256" key="6">
    <source>
        <dbReference type="SAM" id="Phobius"/>
    </source>
</evidence>
<keyword evidence="10" id="KW-1185">Reference proteome</keyword>
<accession>A0A7Y0LAL8</accession>
<dbReference type="Pfam" id="PF00072">
    <property type="entry name" value="Response_reg"/>
    <property type="match status" value="1"/>
</dbReference>
<dbReference type="Pfam" id="PF00512">
    <property type="entry name" value="HisKA"/>
    <property type="match status" value="1"/>
</dbReference>
<feature type="transmembrane region" description="Helical" evidence="6">
    <location>
        <begin position="6"/>
        <end position="26"/>
    </location>
</feature>
<feature type="modified residue" description="4-aspartylphosphate" evidence="5">
    <location>
        <position position="679"/>
    </location>
</feature>
<dbReference type="InterPro" id="IPR001789">
    <property type="entry name" value="Sig_transdc_resp-reg_receiver"/>
</dbReference>
<dbReference type="PROSITE" id="PS50109">
    <property type="entry name" value="HIS_KIN"/>
    <property type="match status" value="1"/>
</dbReference>
<protein>
    <recommendedName>
        <fullName evidence="2">histidine kinase</fullName>
        <ecNumber evidence="2">2.7.13.3</ecNumber>
    </recommendedName>
</protein>
<dbReference type="CDD" id="cd17546">
    <property type="entry name" value="REC_hyHK_CKI1_RcsC-like"/>
    <property type="match status" value="1"/>
</dbReference>
<feature type="transmembrane region" description="Helical" evidence="6">
    <location>
        <begin position="187"/>
        <end position="209"/>
    </location>
</feature>
<comment type="caution">
    <text evidence="9">The sequence shown here is derived from an EMBL/GenBank/DDBJ whole genome shotgun (WGS) entry which is preliminary data.</text>
</comment>
<evidence type="ECO:0000256" key="5">
    <source>
        <dbReference type="PROSITE-ProRule" id="PRU00169"/>
    </source>
</evidence>
<evidence type="ECO:0000313" key="9">
    <source>
        <dbReference type="EMBL" id="NMP30683.1"/>
    </source>
</evidence>
<dbReference type="Gene3D" id="3.40.50.2300">
    <property type="match status" value="2"/>
</dbReference>
<feature type="domain" description="Response regulatory" evidence="8">
    <location>
        <begin position="467"/>
        <end position="587"/>
    </location>
</feature>
<dbReference type="CDD" id="cd16922">
    <property type="entry name" value="HATPase_EvgS-ArcB-TorS-like"/>
    <property type="match status" value="1"/>
</dbReference>
<feature type="domain" description="Histidine kinase" evidence="7">
    <location>
        <begin position="229"/>
        <end position="449"/>
    </location>
</feature>
<feature type="transmembrane region" description="Helical" evidence="6">
    <location>
        <begin position="150"/>
        <end position="167"/>
    </location>
</feature>
<evidence type="ECO:0000256" key="2">
    <source>
        <dbReference type="ARBA" id="ARBA00012438"/>
    </source>
</evidence>
<dbReference type="EC" id="2.7.13.3" evidence="2"/>
<feature type="transmembrane region" description="Helical" evidence="6">
    <location>
        <begin position="95"/>
        <end position="114"/>
    </location>
</feature>
<dbReference type="PRINTS" id="PR00344">
    <property type="entry name" value="BCTRLSENSOR"/>
</dbReference>
<evidence type="ECO:0000256" key="3">
    <source>
        <dbReference type="ARBA" id="ARBA00022553"/>
    </source>
</evidence>
<evidence type="ECO:0000256" key="4">
    <source>
        <dbReference type="ARBA" id="ARBA00023012"/>
    </source>
</evidence>
<dbReference type="PANTHER" id="PTHR45339:SF5">
    <property type="entry name" value="HISTIDINE KINASE"/>
    <property type="match status" value="1"/>
</dbReference>
<evidence type="ECO:0000259" key="7">
    <source>
        <dbReference type="PROSITE" id="PS50109"/>
    </source>
</evidence>
<dbReference type="GO" id="GO:0000155">
    <property type="term" value="F:phosphorelay sensor kinase activity"/>
    <property type="evidence" value="ECO:0007669"/>
    <property type="project" value="InterPro"/>
</dbReference>
<dbReference type="InterPro" id="IPR036097">
    <property type="entry name" value="HisK_dim/P_sf"/>
</dbReference>
<feature type="domain" description="Response regulatory" evidence="8">
    <location>
        <begin position="628"/>
        <end position="749"/>
    </location>
</feature>
<dbReference type="SUPFAM" id="SSF47384">
    <property type="entry name" value="Homodimeric domain of signal transducing histidine kinase"/>
    <property type="match status" value="1"/>
</dbReference>
<keyword evidence="3 5" id="KW-0597">Phosphoprotein</keyword>
<dbReference type="Proteomes" id="UP000568664">
    <property type="component" value="Unassembled WGS sequence"/>
</dbReference>
<dbReference type="InterPro" id="IPR004358">
    <property type="entry name" value="Sig_transdc_His_kin-like_C"/>
</dbReference>
<evidence type="ECO:0000313" key="10">
    <source>
        <dbReference type="Proteomes" id="UP000568664"/>
    </source>
</evidence>
<feature type="transmembrane region" description="Helical" evidence="6">
    <location>
        <begin position="120"/>
        <end position="138"/>
    </location>
</feature>
<dbReference type="EMBL" id="JABBXH010000001">
    <property type="protein sequence ID" value="NMP30683.1"/>
    <property type="molecule type" value="Genomic_DNA"/>
</dbReference>
<dbReference type="InterPro" id="IPR003594">
    <property type="entry name" value="HATPase_dom"/>
</dbReference>
<reference evidence="9 10" key="1">
    <citation type="submission" date="2020-04" db="EMBL/GenBank/DDBJ databases">
        <title>Thalassotalea sp. M1531, isolated from the surface of marine red alga.</title>
        <authorList>
            <person name="Pang L."/>
            <person name="Lu D.-C."/>
        </authorList>
    </citation>
    <scope>NUCLEOTIDE SEQUENCE [LARGE SCALE GENOMIC DNA]</scope>
    <source>
        <strain evidence="9 10">M1531</strain>
    </source>
</reference>
<feature type="transmembrane region" description="Helical" evidence="6">
    <location>
        <begin position="62"/>
        <end position="83"/>
    </location>
</feature>
<comment type="catalytic activity">
    <reaction evidence="1">
        <text>ATP + protein L-histidine = ADP + protein N-phospho-L-histidine.</text>
        <dbReference type="EC" id="2.7.13.3"/>
    </reaction>
</comment>
<proteinExistence type="predicted"/>
<dbReference type="SMART" id="SM00388">
    <property type="entry name" value="HisKA"/>
    <property type="match status" value="1"/>
</dbReference>
<dbReference type="SUPFAM" id="SSF55874">
    <property type="entry name" value="ATPase domain of HSP90 chaperone/DNA topoisomerase II/histidine kinase"/>
    <property type="match status" value="1"/>
</dbReference>
<evidence type="ECO:0000259" key="8">
    <source>
        <dbReference type="PROSITE" id="PS50110"/>
    </source>
</evidence>
<keyword evidence="6" id="KW-0472">Membrane</keyword>
<organism evidence="9 10">
    <name type="scientific">Thalassotalea algicola</name>
    <dbReference type="NCBI Taxonomy" id="2716224"/>
    <lineage>
        <taxon>Bacteria</taxon>
        <taxon>Pseudomonadati</taxon>
        <taxon>Pseudomonadota</taxon>
        <taxon>Gammaproteobacteria</taxon>
        <taxon>Alteromonadales</taxon>
        <taxon>Colwelliaceae</taxon>
        <taxon>Thalassotalea</taxon>
    </lineage>
</organism>
<gene>
    <name evidence="9" type="ORF">HII17_03825</name>
</gene>
<dbReference type="InterPro" id="IPR011006">
    <property type="entry name" value="CheY-like_superfamily"/>
</dbReference>
<comment type="caution">
    <text evidence="5">Lacks conserved residue(s) required for the propagation of feature annotation.</text>
</comment>
<dbReference type="AlphaFoldDB" id="A0A7Y0LAL8"/>
<keyword evidence="6" id="KW-1133">Transmembrane helix</keyword>
<dbReference type="InterPro" id="IPR003661">
    <property type="entry name" value="HisK_dim/P_dom"/>
</dbReference>
<keyword evidence="4" id="KW-0902">Two-component regulatory system</keyword>
<dbReference type="FunFam" id="3.30.565.10:FF:000010">
    <property type="entry name" value="Sensor histidine kinase RcsC"/>
    <property type="match status" value="1"/>
</dbReference>
<dbReference type="PANTHER" id="PTHR45339">
    <property type="entry name" value="HYBRID SIGNAL TRANSDUCTION HISTIDINE KINASE J"/>
    <property type="match status" value="1"/>
</dbReference>
<name>A0A7Y0LAL8_9GAMM</name>